<accession>A0A9N9CDN4</accession>
<dbReference type="OrthoDB" id="2462816at2759"/>
<name>A0A9N9CDN4_9GLOM</name>
<dbReference type="AlphaFoldDB" id="A0A9N9CDN4"/>
<proteinExistence type="predicted"/>
<evidence type="ECO:0000256" key="1">
    <source>
        <dbReference type="SAM" id="MobiDB-lite"/>
    </source>
</evidence>
<dbReference type="EMBL" id="CAJVPZ010008447">
    <property type="protein sequence ID" value="CAG8598141.1"/>
    <property type="molecule type" value="Genomic_DNA"/>
</dbReference>
<feature type="compositionally biased region" description="Polar residues" evidence="1">
    <location>
        <begin position="1"/>
        <end position="17"/>
    </location>
</feature>
<keyword evidence="3" id="KW-1185">Reference proteome</keyword>
<evidence type="ECO:0000313" key="3">
    <source>
        <dbReference type="Proteomes" id="UP000789396"/>
    </source>
</evidence>
<comment type="caution">
    <text evidence="2">The sequence shown here is derived from an EMBL/GenBank/DDBJ whole genome shotgun (WGS) entry which is preliminary data.</text>
</comment>
<reference evidence="2" key="1">
    <citation type="submission" date="2021-06" db="EMBL/GenBank/DDBJ databases">
        <authorList>
            <person name="Kallberg Y."/>
            <person name="Tangrot J."/>
            <person name="Rosling A."/>
        </authorList>
    </citation>
    <scope>NUCLEOTIDE SEQUENCE</scope>
    <source>
        <strain evidence="2">IN212</strain>
    </source>
</reference>
<gene>
    <name evidence="2" type="ORF">RFULGI_LOCUS6497</name>
</gene>
<dbReference type="Proteomes" id="UP000789396">
    <property type="component" value="Unassembled WGS sequence"/>
</dbReference>
<sequence>MSLNQNLQNSAPTSNTLPRPDESFVIELSSDFNKETSAEGTEELFF</sequence>
<feature type="region of interest" description="Disordered" evidence="1">
    <location>
        <begin position="1"/>
        <end position="22"/>
    </location>
</feature>
<feature type="non-terminal residue" evidence="2">
    <location>
        <position position="46"/>
    </location>
</feature>
<protein>
    <submittedName>
        <fullName evidence="2">2046_t:CDS:1</fullName>
    </submittedName>
</protein>
<organism evidence="2 3">
    <name type="scientific">Racocetra fulgida</name>
    <dbReference type="NCBI Taxonomy" id="60492"/>
    <lineage>
        <taxon>Eukaryota</taxon>
        <taxon>Fungi</taxon>
        <taxon>Fungi incertae sedis</taxon>
        <taxon>Mucoromycota</taxon>
        <taxon>Glomeromycotina</taxon>
        <taxon>Glomeromycetes</taxon>
        <taxon>Diversisporales</taxon>
        <taxon>Gigasporaceae</taxon>
        <taxon>Racocetra</taxon>
    </lineage>
</organism>
<evidence type="ECO:0000313" key="2">
    <source>
        <dbReference type="EMBL" id="CAG8598141.1"/>
    </source>
</evidence>